<evidence type="ECO:0000256" key="6">
    <source>
        <dbReference type="ARBA" id="ARBA00012487"/>
    </source>
</evidence>
<evidence type="ECO:0000256" key="20">
    <source>
        <dbReference type="ARBA" id="ARBA00032253"/>
    </source>
</evidence>
<proteinExistence type="inferred from homology"/>
<evidence type="ECO:0000256" key="14">
    <source>
        <dbReference type="ARBA" id="ARBA00023098"/>
    </source>
</evidence>
<evidence type="ECO:0000256" key="18">
    <source>
        <dbReference type="ARBA" id="ARBA00029893"/>
    </source>
</evidence>
<dbReference type="Pfam" id="PF01148">
    <property type="entry name" value="CTP_transf_1"/>
    <property type="match status" value="1"/>
</dbReference>
<evidence type="ECO:0000256" key="13">
    <source>
        <dbReference type="ARBA" id="ARBA00022989"/>
    </source>
</evidence>
<evidence type="ECO:0000256" key="12">
    <source>
        <dbReference type="ARBA" id="ARBA00022695"/>
    </source>
</evidence>
<sequence length="314" mass="37940">MNKKKSFIKIYTGLILFLINLFFFFFFTWIDKKFNKIFFIYFCLFFILVIMICSVKEVLKSKQLLKNNFLKFIYFIFSFIFFYLFFLFLFCFYCNNPQLNDFSKIFSKKIYLPAQLIYLKQSFQLKQFLFYFFFLFIFLWFCFLFVNKFRTENLNFLLLILIYIVLPSACFFTLICLNYEWFVYLFVITIANDSFAYLGGILFGKHLLYPKISPKKTWEGSLCGVIISLIIVFCIFDRRLLINKLPFYIFTFCNCIIAQIGDLIASKFKRDFLIKDFDSLIPGHGGFLDRFDSLFFLSFFVIFILSIPREFICF</sequence>
<name>A0ABT5L936_9MOLU</name>
<evidence type="ECO:0000256" key="24">
    <source>
        <dbReference type="SAM" id="Phobius"/>
    </source>
</evidence>
<evidence type="ECO:0000313" key="26">
    <source>
        <dbReference type="Proteomes" id="UP001221763"/>
    </source>
</evidence>
<evidence type="ECO:0000256" key="21">
    <source>
        <dbReference type="ARBA" id="ARBA00032396"/>
    </source>
</evidence>
<evidence type="ECO:0000256" key="17">
    <source>
        <dbReference type="ARBA" id="ARBA00023264"/>
    </source>
</evidence>
<keyword evidence="16" id="KW-0594">Phospholipid biosynthesis</keyword>
<evidence type="ECO:0000256" key="11">
    <source>
        <dbReference type="ARBA" id="ARBA00022692"/>
    </source>
</evidence>
<keyword evidence="17" id="KW-1208">Phospholipid metabolism</keyword>
<evidence type="ECO:0000256" key="8">
    <source>
        <dbReference type="ARBA" id="ARBA00022475"/>
    </source>
</evidence>
<feature type="transmembrane region" description="Helical" evidence="24">
    <location>
        <begin position="154"/>
        <end position="175"/>
    </location>
</feature>
<feature type="transmembrane region" description="Helical" evidence="24">
    <location>
        <begin position="128"/>
        <end position="147"/>
    </location>
</feature>
<keyword evidence="12 25" id="KW-0548">Nucleotidyltransferase</keyword>
<comment type="catalytic activity">
    <reaction evidence="1">
        <text>a 1,2-diacyl-sn-glycero-3-phosphate + CTP + H(+) = a CDP-1,2-diacyl-sn-glycerol + diphosphate</text>
        <dbReference type="Rhea" id="RHEA:16229"/>
        <dbReference type="ChEBI" id="CHEBI:15378"/>
        <dbReference type="ChEBI" id="CHEBI:33019"/>
        <dbReference type="ChEBI" id="CHEBI:37563"/>
        <dbReference type="ChEBI" id="CHEBI:58332"/>
        <dbReference type="ChEBI" id="CHEBI:58608"/>
        <dbReference type="EC" id="2.7.7.41"/>
    </reaction>
</comment>
<evidence type="ECO:0000256" key="23">
    <source>
        <dbReference type="ARBA" id="ARBA00033406"/>
    </source>
</evidence>
<keyword evidence="13 24" id="KW-1133">Transmembrane helix</keyword>
<keyword evidence="9" id="KW-0444">Lipid biosynthesis</keyword>
<comment type="caution">
    <text evidence="25">The sequence shown here is derived from an EMBL/GenBank/DDBJ whole genome shotgun (WGS) entry which is preliminary data.</text>
</comment>
<protein>
    <recommendedName>
        <fullName evidence="7">Phosphatidate cytidylyltransferase</fullName>
        <ecNumber evidence="6">2.7.7.41</ecNumber>
    </recommendedName>
    <alternativeName>
        <fullName evidence="20">CDP-DAG synthase</fullName>
    </alternativeName>
    <alternativeName>
        <fullName evidence="22">CDP-DG synthase</fullName>
    </alternativeName>
    <alternativeName>
        <fullName evidence="18">CDP-diacylglycerol synthase</fullName>
    </alternativeName>
    <alternativeName>
        <fullName evidence="21">CDP-diglyceride pyrophosphorylase</fullName>
    </alternativeName>
    <alternativeName>
        <fullName evidence="23">CDP-diglyceride synthase</fullName>
    </alternativeName>
    <alternativeName>
        <fullName evidence="19">CTP:phosphatidate cytidylyltransferase</fullName>
    </alternativeName>
</protein>
<comment type="pathway">
    <text evidence="3">Phospholipid metabolism; CDP-diacylglycerol biosynthesis; CDP-diacylglycerol from sn-glycerol 3-phosphate: step 3/3.</text>
</comment>
<organism evidence="25 26">
    <name type="scientific">Columbia Basin potato purple top phytoplasma</name>
    <dbReference type="NCBI Taxonomy" id="307134"/>
    <lineage>
        <taxon>Bacteria</taxon>
        <taxon>Bacillati</taxon>
        <taxon>Mycoplasmatota</taxon>
        <taxon>Mollicutes</taxon>
        <taxon>Acholeplasmatales</taxon>
        <taxon>Acholeplasmataceae</taxon>
        <taxon>Candidatus Phytoplasma</taxon>
        <taxon>16SrVI (Clover proliferation group)</taxon>
    </lineage>
</organism>
<evidence type="ECO:0000256" key="7">
    <source>
        <dbReference type="ARBA" id="ARBA00019373"/>
    </source>
</evidence>
<evidence type="ECO:0000256" key="3">
    <source>
        <dbReference type="ARBA" id="ARBA00005119"/>
    </source>
</evidence>
<dbReference type="GO" id="GO:0016779">
    <property type="term" value="F:nucleotidyltransferase activity"/>
    <property type="evidence" value="ECO:0007669"/>
    <property type="project" value="UniProtKB-KW"/>
</dbReference>
<keyword evidence="26" id="KW-1185">Reference proteome</keyword>
<evidence type="ECO:0000256" key="9">
    <source>
        <dbReference type="ARBA" id="ARBA00022516"/>
    </source>
</evidence>
<dbReference type="EC" id="2.7.7.41" evidence="6"/>
<evidence type="ECO:0000313" key="25">
    <source>
        <dbReference type="EMBL" id="MDC9032124.1"/>
    </source>
</evidence>
<evidence type="ECO:0000256" key="1">
    <source>
        <dbReference type="ARBA" id="ARBA00001698"/>
    </source>
</evidence>
<keyword evidence="15 24" id="KW-0472">Membrane</keyword>
<feature type="transmembrane region" description="Helical" evidence="24">
    <location>
        <begin position="220"/>
        <end position="241"/>
    </location>
</feature>
<comment type="pathway">
    <text evidence="4">Lipid metabolism.</text>
</comment>
<keyword evidence="14" id="KW-0443">Lipid metabolism</keyword>
<feature type="transmembrane region" description="Helical" evidence="24">
    <location>
        <begin position="181"/>
        <end position="208"/>
    </location>
</feature>
<keyword evidence="10" id="KW-0808">Transferase</keyword>
<evidence type="ECO:0000256" key="5">
    <source>
        <dbReference type="ARBA" id="ARBA00010185"/>
    </source>
</evidence>
<dbReference type="Proteomes" id="UP001221763">
    <property type="component" value="Unassembled WGS sequence"/>
</dbReference>
<accession>A0ABT5L936</accession>
<feature type="transmembrane region" description="Helical" evidence="24">
    <location>
        <begin position="287"/>
        <end position="307"/>
    </location>
</feature>
<comment type="subcellular location">
    <subcellularLocation>
        <location evidence="2">Cell membrane</location>
        <topology evidence="2">Multi-pass membrane protein</topology>
    </subcellularLocation>
</comment>
<feature type="transmembrane region" description="Helical" evidence="24">
    <location>
        <begin position="7"/>
        <end position="30"/>
    </location>
</feature>
<evidence type="ECO:0000256" key="10">
    <source>
        <dbReference type="ARBA" id="ARBA00022679"/>
    </source>
</evidence>
<gene>
    <name evidence="25" type="ORF">M8044_000346</name>
</gene>
<feature type="transmembrane region" description="Helical" evidence="24">
    <location>
        <begin position="36"/>
        <end position="59"/>
    </location>
</feature>
<evidence type="ECO:0000256" key="4">
    <source>
        <dbReference type="ARBA" id="ARBA00005189"/>
    </source>
</evidence>
<evidence type="ECO:0000256" key="15">
    <source>
        <dbReference type="ARBA" id="ARBA00023136"/>
    </source>
</evidence>
<evidence type="ECO:0000256" key="16">
    <source>
        <dbReference type="ARBA" id="ARBA00023209"/>
    </source>
</evidence>
<dbReference type="PANTHER" id="PTHR46382">
    <property type="entry name" value="PHOSPHATIDATE CYTIDYLYLTRANSFERASE"/>
    <property type="match status" value="1"/>
</dbReference>
<feature type="transmembrane region" description="Helical" evidence="24">
    <location>
        <begin position="71"/>
        <end position="93"/>
    </location>
</feature>
<evidence type="ECO:0000256" key="2">
    <source>
        <dbReference type="ARBA" id="ARBA00004651"/>
    </source>
</evidence>
<reference evidence="25 26" key="1">
    <citation type="journal article" date="2023" name="Plant">
        <title>Draft Genome Sequence Resource of CBPPT1, a 'Candidatus Phytoplasma trifolii'-Related Strain Associated with Potato Purple Top Disease in the Columbia Basin, U.S.A.</title>
        <authorList>
            <person name="Wei W."/>
            <person name="Shao J."/>
            <person name="Bottner-Parker K.D."/>
            <person name="Zhao Y."/>
        </authorList>
    </citation>
    <scope>NUCLEOTIDE SEQUENCE [LARGE SCALE GENOMIC DNA]</scope>
    <source>
        <strain evidence="25 26">CBPPT1</strain>
    </source>
</reference>
<comment type="similarity">
    <text evidence="5">Belongs to the CDS family.</text>
</comment>
<evidence type="ECO:0000256" key="22">
    <source>
        <dbReference type="ARBA" id="ARBA00032743"/>
    </source>
</evidence>
<keyword evidence="11 24" id="KW-0812">Transmembrane</keyword>
<dbReference type="PANTHER" id="PTHR46382:SF1">
    <property type="entry name" value="PHOSPHATIDATE CYTIDYLYLTRANSFERASE"/>
    <property type="match status" value="1"/>
</dbReference>
<dbReference type="EMBL" id="JANHJP010000005">
    <property type="protein sequence ID" value="MDC9032124.1"/>
    <property type="molecule type" value="Genomic_DNA"/>
</dbReference>
<dbReference type="RefSeq" id="WP_273585332.1">
    <property type="nucleotide sequence ID" value="NZ_JANHJP010000005.1"/>
</dbReference>
<evidence type="ECO:0000256" key="19">
    <source>
        <dbReference type="ARBA" id="ARBA00031825"/>
    </source>
</evidence>
<keyword evidence="8" id="KW-1003">Cell membrane</keyword>